<reference evidence="1" key="1">
    <citation type="submission" date="2021-06" db="EMBL/GenBank/DDBJ databases">
        <authorList>
            <person name="Kallberg Y."/>
            <person name="Tangrot J."/>
            <person name="Rosling A."/>
        </authorList>
    </citation>
    <scope>NUCLEOTIDE SEQUENCE</scope>
    <source>
        <strain evidence="1">MA461A</strain>
    </source>
</reference>
<protein>
    <submittedName>
        <fullName evidence="1">11195_t:CDS:1</fullName>
    </submittedName>
</protein>
<organism evidence="1 2">
    <name type="scientific">Racocetra persica</name>
    <dbReference type="NCBI Taxonomy" id="160502"/>
    <lineage>
        <taxon>Eukaryota</taxon>
        <taxon>Fungi</taxon>
        <taxon>Fungi incertae sedis</taxon>
        <taxon>Mucoromycota</taxon>
        <taxon>Glomeromycotina</taxon>
        <taxon>Glomeromycetes</taxon>
        <taxon>Diversisporales</taxon>
        <taxon>Gigasporaceae</taxon>
        <taxon>Racocetra</taxon>
    </lineage>
</organism>
<feature type="non-terminal residue" evidence="1">
    <location>
        <position position="84"/>
    </location>
</feature>
<gene>
    <name evidence="1" type="ORF">RPERSI_LOCUS36444</name>
</gene>
<accession>A0ACA9SXT6</accession>
<sequence>FLDEQMIVLHVQHSIKVIDKSALLLRDVRKNCTYVYLPATAARARLLLASNHAIKCIILQKASDTNTKHASMYCRISSDTSVVD</sequence>
<proteinExistence type="predicted"/>
<dbReference type="Proteomes" id="UP000789920">
    <property type="component" value="Unassembled WGS sequence"/>
</dbReference>
<keyword evidence="2" id="KW-1185">Reference proteome</keyword>
<name>A0ACA9SXT6_9GLOM</name>
<evidence type="ECO:0000313" key="2">
    <source>
        <dbReference type="Proteomes" id="UP000789920"/>
    </source>
</evidence>
<evidence type="ECO:0000313" key="1">
    <source>
        <dbReference type="EMBL" id="CAG8851175.1"/>
    </source>
</evidence>
<feature type="non-terminal residue" evidence="1">
    <location>
        <position position="1"/>
    </location>
</feature>
<comment type="caution">
    <text evidence="1">The sequence shown here is derived from an EMBL/GenBank/DDBJ whole genome shotgun (WGS) entry which is preliminary data.</text>
</comment>
<dbReference type="EMBL" id="CAJVQC010174678">
    <property type="protein sequence ID" value="CAG8851175.1"/>
    <property type="molecule type" value="Genomic_DNA"/>
</dbReference>